<evidence type="ECO:0000256" key="2">
    <source>
        <dbReference type="SAM" id="MobiDB-lite"/>
    </source>
</evidence>
<feature type="domain" description="CCHC-type" evidence="3">
    <location>
        <begin position="5"/>
        <end position="20"/>
    </location>
</feature>
<dbReference type="GO" id="GO:0008270">
    <property type="term" value="F:zinc ion binding"/>
    <property type="evidence" value="ECO:0007669"/>
    <property type="project" value="UniProtKB-KW"/>
</dbReference>
<gene>
    <name evidence="4" type="ORF">GOBAR_AA00143</name>
</gene>
<reference evidence="4 5" key="1">
    <citation type="submission" date="2015-01" db="EMBL/GenBank/DDBJ databases">
        <title>Genome of allotetraploid Gossypium barbadense reveals genomic plasticity and fiber elongation in cotton evolution.</title>
        <authorList>
            <person name="Chen X."/>
            <person name="Liu X."/>
            <person name="Zhao B."/>
            <person name="Zheng H."/>
            <person name="Hu Y."/>
            <person name="Lu G."/>
            <person name="Yang C."/>
            <person name="Chen J."/>
            <person name="Shan C."/>
            <person name="Zhang L."/>
            <person name="Zhou Y."/>
            <person name="Wang L."/>
            <person name="Guo W."/>
            <person name="Bai Y."/>
            <person name="Ruan J."/>
            <person name="Shangguan X."/>
            <person name="Mao Y."/>
            <person name="Jiang J."/>
            <person name="Zhu Y."/>
            <person name="Lei J."/>
            <person name="Kang H."/>
            <person name="Chen S."/>
            <person name="He X."/>
            <person name="Wang R."/>
            <person name="Wang Y."/>
            <person name="Chen J."/>
            <person name="Wang L."/>
            <person name="Yu S."/>
            <person name="Wang B."/>
            <person name="Wei J."/>
            <person name="Song S."/>
            <person name="Lu X."/>
            <person name="Gao Z."/>
            <person name="Gu W."/>
            <person name="Deng X."/>
            <person name="Ma D."/>
            <person name="Wang S."/>
            <person name="Liang W."/>
            <person name="Fang L."/>
            <person name="Cai C."/>
            <person name="Zhu X."/>
            <person name="Zhou B."/>
            <person name="Zhang Y."/>
            <person name="Chen Z."/>
            <person name="Xu S."/>
            <person name="Zhu R."/>
            <person name="Wang S."/>
            <person name="Zhang T."/>
            <person name="Zhao G."/>
        </authorList>
    </citation>
    <scope>NUCLEOTIDE SEQUENCE [LARGE SCALE GENOMIC DNA]</scope>
    <source>
        <strain evidence="5">cv. Xinhai21</strain>
        <tissue evidence="4">Leaf</tissue>
    </source>
</reference>
<dbReference type="AlphaFoldDB" id="A0A2P5YXZ1"/>
<feature type="region of interest" description="Disordered" evidence="2">
    <location>
        <begin position="47"/>
        <end position="69"/>
    </location>
</feature>
<dbReference type="PROSITE" id="PS50158">
    <property type="entry name" value="ZF_CCHC"/>
    <property type="match status" value="1"/>
</dbReference>
<proteinExistence type="predicted"/>
<accession>A0A2P5YXZ1</accession>
<name>A0A2P5YXZ1_GOSBA</name>
<dbReference type="OrthoDB" id="966987at2759"/>
<evidence type="ECO:0000313" key="4">
    <source>
        <dbReference type="EMBL" id="PPS20413.1"/>
    </source>
</evidence>
<dbReference type="Proteomes" id="UP000239757">
    <property type="component" value="Unassembled WGS sequence"/>
</dbReference>
<organism evidence="4 5">
    <name type="scientific">Gossypium barbadense</name>
    <name type="common">Sea Island cotton</name>
    <name type="synonym">Hibiscus barbadensis</name>
    <dbReference type="NCBI Taxonomy" id="3634"/>
    <lineage>
        <taxon>Eukaryota</taxon>
        <taxon>Viridiplantae</taxon>
        <taxon>Streptophyta</taxon>
        <taxon>Embryophyta</taxon>
        <taxon>Tracheophyta</taxon>
        <taxon>Spermatophyta</taxon>
        <taxon>Magnoliopsida</taxon>
        <taxon>eudicotyledons</taxon>
        <taxon>Gunneridae</taxon>
        <taxon>Pentapetalae</taxon>
        <taxon>rosids</taxon>
        <taxon>malvids</taxon>
        <taxon>Malvales</taxon>
        <taxon>Malvaceae</taxon>
        <taxon>Malvoideae</taxon>
        <taxon>Gossypium</taxon>
    </lineage>
</organism>
<dbReference type="EMBL" id="KZ662699">
    <property type="protein sequence ID" value="PPS20413.1"/>
    <property type="molecule type" value="Genomic_DNA"/>
</dbReference>
<evidence type="ECO:0000256" key="1">
    <source>
        <dbReference type="PROSITE-ProRule" id="PRU00047"/>
    </source>
</evidence>
<keyword evidence="1" id="KW-0862">Zinc</keyword>
<protein>
    <recommendedName>
        <fullName evidence="3">CCHC-type domain-containing protein</fullName>
    </recommendedName>
</protein>
<dbReference type="GO" id="GO:0003676">
    <property type="term" value="F:nucleic acid binding"/>
    <property type="evidence" value="ECO:0007669"/>
    <property type="project" value="InterPro"/>
</dbReference>
<dbReference type="InterPro" id="IPR001878">
    <property type="entry name" value="Znf_CCHC"/>
</dbReference>
<sequence>MPVFCFGCGRLGHGVKECNEILLEEREKVEDEQSYSVALKAESNLLGGESPSKVVPEPNQQTEKKMESAKDSIILESNNVQQKFEDTVANFYS</sequence>
<keyword evidence="1" id="KW-0479">Metal-binding</keyword>
<evidence type="ECO:0000259" key="3">
    <source>
        <dbReference type="PROSITE" id="PS50158"/>
    </source>
</evidence>
<keyword evidence="1" id="KW-0863">Zinc-finger</keyword>
<evidence type="ECO:0000313" key="5">
    <source>
        <dbReference type="Proteomes" id="UP000239757"/>
    </source>
</evidence>